<dbReference type="CDD" id="cd02440">
    <property type="entry name" value="AdoMet_MTases"/>
    <property type="match status" value="1"/>
</dbReference>
<dbReference type="Proteomes" id="UP000053239">
    <property type="component" value="Unassembled WGS sequence"/>
</dbReference>
<accession>A0A0J9TLQ4</accession>
<comment type="similarity">
    <text evidence="1">Belongs to the prokaryotic/mitochondrial release factor family.</text>
</comment>
<dbReference type="PANTHER" id="PTHR18895:SF74">
    <property type="entry name" value="MTRF1L RELEASE FACTOR GLUTAMINE METHYLTRANSFERASE"/>
    <property type="match status" value="1"/>
</dbReference>
<reference evidence="3 4" key="1">
    <citation type="submission" date="2011-09" db="EMBL/GenBank/DDBJ databases">
        <title>The Genome Sequence of Plasmodium vivax North Korean.</title>
        <authorList>
            <consortium name="The Broad Institute Genome Sequencing Platform"/>
            <consortium name="The Broad Institute Genome Sequencing Center for Infectious Disease"/>
            <person name="Neafsey D."/>
            <person name="Carlton J."/>
            <person name="Barnwell J."/>
            <person name="Collins W."/>
            <person name="Escalante A."/>
            <person name="Mullikin J."/>
            <person name="Saul A."/>
            <person name="Guigo R."/>
            <person name="Camara F."/>
            <person name="Young S.K."/>
            <person name="Zeng Q."/>
            <person name="Gargeya S."/>
            <person name="Fitzgerald M."/>
            <person name="Haas B."/>
            <person name="Abouelleil A."/>
            <person name="Alvarado L."/>
            <person name="Arachchi H.M."/>
            <person name="Berlin A."/>
            <person name="Brown A."/>
            <person name="Chapman S.B."/>
            <person name="Chen Z."/>
            <person name="Dunbar C."/>
            <person name="Freedman E."/>
            <person name="Gearin G."/>
            <person name="Gellesch M."/>
            <person name="Goldberg J."/>
            <person name="Griggs A."/>
            <person name="Gujja S."/>
            <person name="Heiman D."/>
            <person name="Howarth C."/>
            <person name="Larson L."/>
            <person name="Lui A."/>
            <person name="MacDonald P.J.P."/>
            <person name="Montmayeur A."/>
            <person name="Murphy C."/>
            <person name="Neiman D."/>
            <person name="Pearson M."/>
            <person name="Priest M."/>
            <person name="Roberts A."/>
            <person name="Saif S."/>
            <person name="Shea T."/>
            <person name="Shenoy N."/>
            <person name="Sisk P."/>
            <person name="Stolte C."/>
            <person name="Sykes S."/>
            <person name="Wortman J."/>
            <person name="Nusbaum C."/>
            <person name="Birren B."/>
        </authorList>
    </citation>
    <scope>NUCLEOTIDE SEQUENCE [LARGE SCALE GENOMIC DNA]</scope>
    <source>
        <strain evidence="3 4">North Korean</strain>
    </source>
</reference>
<dbReference type="Gene3D" id="3.40.50.150">
    <property type="entry name" value="Vaccinia Virus protein VP39"/>
    <property type="match status" value="1"/>
</dbReference>
<protein>
    <recommendedName>
        <fullName evidence="2">Prokaryotic-type class I peptide chain release factors domain-containing protein</fullName>
    </recommendedName>
</protein>
<dbReference type="SUPFAM" id="SSF75620">
    <property type="entry name" value="Release factor"/>
    <property type="match status" value="1"/>
</dbReference>
<dbReference type="InterPro" id="IPR050320">
    <property type="entry name" value="N5-glutamine_MTase"/>
</dbReference>
<evidence type="ECO:0000256" key="1">
    <source>
        <dbReference type="ARBA" id="ARBA00010835"/>
    </source>
</evidence>
<dbReference type="GO" id="GO:0003747">
    <property type="term" value="F:translation release factor activity"/>
    <property type="evidence" value="ECO:0007669"/>
    <property type="project" value="InterPro"/>
</dbReference>
<organism evidence="3 4">
    <name type="scientific">Plasmodium vivax North Korean</name>
    <dbReference type="NCBI Taxonomy" id="1035514"/>
    <lineage>
        <taxon>Eukaryota</taxon>
        <taxon>Sar</taxon>
        <taxon>Alveolata</taxon>
        <taxon>Apicomplexa</taxon>
        <taxon>Aconoidasida</taxon>
        <taxon>Haemosporida</taxon>
        <taxon>Plasmodiidae</taxon>
        <taxon>Plasmodium</taxon>
        <taxon>Plasmodium (Plasmodium)</taxon>
    </lineage>
</organism>
<feature type="domain" description="Prokaryotic-type class I peptide chain release factors" evidence="2">
    <location>
        <begin position="2"/>
        <end position="58"/>
    </location>
</feature>
<dbReference type="Pfam" id="PF00472">
    <property type="entry name" value="RF-1"/>
    <property type="match status" value="1"/>
</dbReference>
<name>A0A0J9TLQ4_PLAVI</name>
<dbReference type="Pfam" id="PF03602">
    <property type="entry name" value="Cons_hypoth95"/>
    <property type="match status" value="1"/>
</dbReference>
<dbReference type="EMBL" id="KQ235637">
    <property type="protein sequence ID" value="KMZ96249.1"/>
    <property type="molecule type" value="Genomic_DNA"/>
</dbReference>
<gene>
    <name evidence="3" type="ORF">PVNG_02387</name>
</gene>
<evidence type="ECO:0000313" key="3">
    <source>
        <dbReference type="EMBL" id="KMZ96249.1"/>
    </source>
</evidence>
<dbReference type="Gene3D" id="3.30.70.1660">
    <property type="match status" value="1"/>
</dbReference>
<evidence type="ECO:0000259" key="2">
    <source>
        <dbReference type="Pfam" id="PF00472"/>
    </source>
</evidence>
<dbReference type="SUPFAM" id="SSF53335">
    <property type="entry name" value="S-adenosyl-L-methionine-dependent methyltransferases"/>
    <property type="match status" value="1"/>
</dbReference>
<evidence type="ECO:0000313" key="4">
    <source>
        <dbReference type="Proteomes" id="UP000053239"/>
    </source>
</evidence>
<sequence length="301" mass="35034">MMNKEIAFKILKAKLWEREKKLQEEALLFNLKKQIGKGERAEKIRTYNYPQNRMTDHRISLTINNLASIMEGNFGQIHQQASINISNQLTFREFICLLPIDVQYRGFEYLFLSSSKIFCLRDYQYLKDLKIDFYISNLDKIVRNLWKIIKPVSRLTSSTFFMGKKLIVFPETFMPRTETELIVDTTISLINKLKLSKFSYLDTCTGCGSILISIVDALGDKISKSVGVDLSFSACKNFLLNVQRFEFNNVDIYQDNWINFLKETQKFEVITANPPYLDEKEMTEDLLRYDPKGALVGELQG</sequence>
<proteinExistence type="inferred from homology"/>
<dbReference type="InterPro" id="IPR045853">
    <property type="entry name" value="Pep_chain_release_fac_I_sf"/>
</dbReference>
<dbReference type="PANTHER" id="PTHR18895">
    <property type="entry name" value="HEMK METHYLTRANSFERASE"/>
    <property type="match status" value="1"/>
</dbReference>
<dbReference type="InterPro" id="IPR000352">
    <property type="entry name" value="Pep_chain_release_fac_I"/>
</dbReference>
<dbReference type="InterPro" id="IPR029063">
    <property type="entry name" value="SAM-dependent_MTases_sf"/>
</dbReference>
<dbReference type="AlphaFoldDB" id="A0A0J9TLQ4"/>